<feature type="compositionally biased region" description="Basic and acidic residues" evidence="1">
    <location>
        <begin position="333"/>
        <end position="355"/>
    </location>
</feature>
<feature type="compositionally biased region" description="Basic residues" evidence="1">
    <location>
        <begin position="286"/>
        <end position="300"/>
    </location>
</feature>
<organism evidence="3 4">
    <name type="scientific">Reticulomyxa filosa</name>
    <dbReference type="NCBI Taxonomy" id="46433"/>
    <lineage>
        <taxon>Eukaryota</taxon>
        <taxon>Sar</taxon>
        <taxon>Rhizaria</taxon>
        <taxon>Retaria</taxon>
        <taxon>Foraminifera</taxon>
        <taxon>Monothalamids</taxon>
        <taxon>Reticulomyxidae</taxon>
        <taxon>Reticulomyxa</taxon>
    </lineage>
</organism>
<dbReference type="Proteomes" id="UP000023152">
    <property type="component" value="Unassembled WGS sequence"/>
</dbReference>
<gene>
    <name evidence="3" type="ORF">RFI_07467</name>
</gene>
<sequence length="542" mass="64822">MDEEDYDNFHPDIYAEMSENFVLQDDFDFYVVKLQRQVDFEEIVSNHMIWLSNITIDVEDLRIRILDLVPWTRARILCLPTSLRRQLFKLYDLGQIIASKEELLHFFNSQCGDDEEDSNPEDLFNRVVDCAIWCIYKFYFIYFFKKKKKKKKKGKKIATNDYLPVKRKKNEDKDKDDTKAEENKSGYIVSENDEEMTVSYRCENGCKITKTMKKPIKKSENNIENDEENDEMEDDDAASLRRFSASFKVKTKKVFCRKCKQALLLYMRIFYYCKEVYSMLSSLRQRRKRRHSRKYRHFHKKNELALDTNDESTDESKNEKHACYVDDNDNDNDNDKDNDNDDENKYTTKDAKDAKEQEEEEEEEEEEKKGKKNGNDDNAEKEKKKKKRGHHQSLCNEQCKEPEKVVCSKMTQEERDANYLEQVEKDIQQALKGRSDHADNNIPVLYEGKDQCQYPLCRNKRILLRLPSIALHCTEQCFLRFHNSQTPLFACFDKATADYIARYQCSYYIYIYIYIYIRFFFLEVFFLFVVIVVYVMRTSGQK</sequence>
<keyword evidence="2" id="KW-1133">Transmembrane helix</keyword>
<feature type="transmembrane region" description="Helical" evidence="2">
    <location>
        <begin position="509"/>
        <end position="536"/>
    </location>
</feature>
<dbReference type="EMBL" id="ASPP01005925">
    <property type="protein sequence ID" value="ETO29653.1"/>
    <property type="molecule type" value="Genomic_DNA"/>
</dbReference>
<keyword evidence="2" id="KW-0472">Membrane</keyword>
<feature type="compositionally biased region" description="Basic and acidic residues" evidence="1">
    <location>
        <begin position="367"/>
        <end position="382"/>
    </location>
</feature>
<evidence type="ECO:0000256" key="1">
    <source>
        <dbReference type="SAM" id="MobiDB-lite"/>
    </source>
</evidence>
<reference evidence="3 4" key="1">
    <citation type="journal article" date="2013" name="Curr. Biol.">
        <title>The Genome of the Foraminiferan Reticulomyxa filosa.</title>
        <authorList>
            <person name="Glockner G."/>
            <person name="Hulsmann N."/>
            <person name="Schleicher M."/>
            <person name="Noegel A.A."/>
            <person name="Eichinger L."/>
            <person name="Gallinger C."/>
            <person name="Pawlowski J."/>
            <person name="Sierra R."/>
            <person name="Euteneuer U."/>
            <person name="Pillet L."/>
            <person name="Moustafa A."/>
            <person name="Platzer M."/>
            <person name="Groth M."/>
            <person name="Szafranski K."/>
            <person name="Schliwa M."/>
        </authorList>
    </citation>
    <scope>NUCLEOTIDE SEQUENCE [LARGE SCALE GENOMIC DNA]</scope>
</reference>
<evidence type="ECO:0000313" key="3">
    <source>
        <dbReference type="EMBL" id="ETO29653.1"/>
    </source>
</evidence>
<feature type="compositionally biased region" description="Acidic residues" evidence="1">
    <location>
        <begin position="356"/>
        <end position="366"/>
    </location>
</feature>
<accession>X6NUS1</accession>
<evidence type="ECO:0000256" key="2">
    <source>
        <dbReference type="SAM" id="Phobius"/>
    </source>
</evidence>
<protein>
    <submittedName>
        <fullName evidence="3">Uncharacterized protein</fullName>
    </submittedName>
</protein>
<comment type="caution">
    <text evidence="3">The sequence shown here is derived from an EMBL/GenBank/DDBJ whole genome shotgun (WGS) entry which is preliminary data.</text>
</comment>
<feature type="compositionally biased region" description="Basic and acidic residues" evidence="1">
    <location>
        <begin position="314"/>
        <end position="324"/>
    </location>
</feature>
<evidence type="ECO:0000313" key="4">
    <source>
        <dbReference type="Proteomes" id="UP000023152"/>
    </source>
</evidence>
<feature type="region of interest" description="Disordered" evidence="1">
    <location>
        <begin position="286"/>
        <end position="395"/>
    </location>
</feature>
<keyword evidence="2" id="KW-0812">Transmembrane</keyword>
<proteinExistence type="predicted"/>
<dbReference type="AlphaFoldDB" id="X6NUS1"/>
<name>X6NUS1_RETFI</name>
<keyword evidence="4" id="KW-1185">Reference proteome</keyword>